<evidence type="ECO:0000313" key="3">
    <source>
        <dbReference type="EMBL" id="RIH87487.1"/>
    </source>
</evidence>
<sequence>MILKGDQSTVRSINRALVLNLLRQHGALGRNELAELTRLSSAAVTGVVAELIEQGLVLEARSGPPRGGRPPVLLELAYDAWHAVGVKVMEEALEIVLTNLRTDVLARRHVALGSTEPEALLEQVIAQVQTLLEASGCSSERLVGLGVGMAGVIDPAEGTCVYSPFLHWQQVPVRRLLEERLEKPVHVDNDVNALAAAEMLFGQGKGARNFAVATVGRGIGAGLVIGGEIYRGADGGAGELGHTVSEAGGRPCECGKRGCLEAYAAEPALLEQAKERFPEFRRRRRFQIAELLEAAEGGHEGIRALLAEAGERLGVALANLVNLFNPEMIVIAGEGVRLGGSFLEPMEEALRRNAFNGLAQRLQVHIRPWGDDIWARGAAGLTIQREVFARPRV</sequence>
<accession>A0A399ES45</accession>
<dbReference type="PANTHER" id="PTHR18964">
    <property type="entry name" value="ROK (REPRESSOR, ORF, KINASE) FAMILY"/>
    <property type="match status" value="1"/>
</dbReference>
<dbReference type="Gene3D" id="3.30.420.40">
    <property type="match status" value="2"/>
</dbReference>
<proteinExistence type="inferred from homology"/>
<comment type="similarity">
    <text evidence="1">Belongs to the ROK (NagC/XylR) family.</text>
</comment>
<dbReference type="RefSeq" id="WP_182482707.1">
    <property type="nucleotide sequence ID" value="NZ_QWLA01000019.1"/>
</dbReference>
<dbReference type="PROSITE" id="PS01125">
    <property type="entry name" value="ROK"/>
    <property type="match status" value="1"/>
</dbReference>
<dbReference type="InterPro" id="IPR049874">
    <property type="entry name" value="ROK_cs"/>
</dbReference>
<dbReference type="InterPro" id="IPR000835">
    <property type="entry name" value="HTH_MarR-typ"/>
</dbReference>
<dbReference type="InterPro" id="IPR043129">
    <property type="entry name" value="ATPase_NBD"/>
</dbReference>
<reference evidence="3 4" key="1">
    <citation type="submission" date="2018-08" db="EMBL/GenBank/DDBJ databases">
        <title>Meiothermus roseus NBRC 110900 genome sequencing project.</title>
        <authorList>
            <person name="Da Costa M.S."/>
            <person name="Albuquerque L."/>
            <person name="Raposo P."/>
            <person name="Froufe H.J.C."/>
            <person name="Barroso C.S."/>
            <person name="Egas C."/>
        </authorList>
    </citation>
    <scope>NUCLEOTIDE SEQUENCE [LARGE SCALE GENOMIC DNA]</scope>
    <source>
        <strain evidence="3 4">NBRC 110900</strain>
    </source>
</reference>
<keyword evidence="4" id="KW-1185">Reference proteome</keyword>
<dbReference type="InterPro" id="IPR036390">
    <property type="entry name" value="WH_DNA-bd_sf"/>
</dbReference>
<dbReference type="EMBL" id="QWLA01000019">
    <property type="protein sequence ID" value="RIH87487.1"/>
    <property type="molecule type" value="Genomic_DNA"/>
</dbReference>
<dbReference type="Proteomes" id="UP000265341">
    <property type="component" value="Unassembled WGS sequence"/>
</dbReference>
<gene>
    <name evidence="3" type="primary">nagC_2</name>
    <name evidence="3" type="ORF">Mrose_01324</name>
</gene>
<comment type="caution">
    <text evidence="3">The sequence shown here is derived from an EMBL/GenBank/DDBJ whole genome shotgun (WGS) entry which is preliminary data.</text>
</comment>
<dbReference type="GO" id="GO:0003700">
    <property type="term" value="F:DNA-binding transcription factor activity"/>
    <property type="evidence" value="ECO:0007669"/>
    <property type="project" value="InterPro"/>
</dbReference>
<organism evidence="3 4">
    <name type="scientific">Calidithermus roseus</name>
    <dbReference type="NCBI Taxonomy" id="1644118"/>
    <lineage>
        <taxon>Bacteria</taxon>
        <taxon>Thermotogati</taxon>
        <taxon>Deinococcota</taxon>
        <taxon>Deinococci</taxon>
        <taxon>Thermales</taxon>
        <taxon>Thermaceae</taxon>
        <taxon>Calidithermus</taxon>
    </lineage>
</organism>
<dbReference type="InterPro" id="IPR036388">
    <property type="entry name" value="WH-like_DNA-bd_sf"/>
</dbReference>
<feature type="domain" description="HTH marR-type" evidence="2">
    <location>
        <begin position="14"/>
        <end position="57"/>
    </location>
</feature>
<dbReference type="Pfam" id="PF00480">
    <property type="entry name" value="ROK"/>
    <property type="match status" value="1"/>
</dbReference>
<dbReference type="SUPFAM" id="SSF46785">
    <property type="entry name" value="Winged helix' DNA-binding domain"/>
    <property type="match status" value="1"/>
</dbReference>
<dbReference type="Pfam" id="PF01047">
    <property type="entry name" value="MarR"/>
    <property type="match status" value="1"/>
</dbReference>
<evidence type="ECO:0000259" key="2">
    <source>
        <dbReference type="Pfam" id="PF01047"/>
    </source>
</evidence>
<evidence type="ECO:0000313" key="4">
    <source>
        <dbReference type="Proteomes" id="UP000265341"/>
    </source>
</evidence>
<dbReference type="SUPFAM" id="SSF53067">
    <property type="entry name" value="Actin-like ATPase domain"/>
    <property type="match status" value="1"/>
</dbReference>
<dbReference type="AlphaFoldDB" id="A0A399ES45"/>
<dbReference type="InterPro" id="IPR000600">
    <property type="entry name" value="ROK"/>
</dbReference>
<name>A0A399ES45_9DEIN</name>
<protein>
    <submittedName>
        <fullName evidence="3">N-acetylglucosamine repressor</fullName>
    </submittedName>
</protein>
<dbReference type="Gene3D" id="1.10.10.10">
    <property type="entry name" value="Winged helix-like DNA-binding domain superfamily/Winged helix DNA-binding domain"/>
    <property type="match status" value="1"/>
</dbReference>
<evidence type="ECO:0000256" key="1">
    <source>
        <dbReference type="ARBA" id="ARBA00006479"/>
    </source>
</evidence>
<dbReference type="PANTHER" id="PTHR18964:SF149">
    <property type="entry name" value="BIFUNCTIONAL UDP-N-ACETYLGLUCOSAMINE 2-EPIMERASE_N-ACETYLMANNOSAMINE KINASE"/>
    <property type="match status" value="1"/>
</dbReference>
<dbReference type="CDD" id="cd24073">
    <property type="entry name" value="ASKHA_ATPase_ROK_CYANR"/>
    <property type="match status" value="1"/>
</dbReference>